<dbReference type="GO" id="GO:0016989">
    <property type="term" value="F:sigma factor antagonist activity"/>
    <property type="evidence" value="ECO:0007669"/>
    <property type="project" value="TreeGrafter"/>
</dbReference>
<organism evidence="4 5">
    <name type="scientific">Lacibacter cauensis</name>
    <dbReference type="NCBI Taxonomy" id="510947"/>
    <lineage>
        <taxon>Bacteria</taxon>
        <taxon>Pseudomonadati</taxon>
        <taxon>Bacteroidota</taxon>
        <taxon>Chitinophagia</taxon>
        <taxon>Chitinophagales</taxon>
        <taxon>Chitinophagaceae</taxon>
        <taxon>Lacibacter</taxon>
    </lineage>
</organism>
<feature type="domain" description="Protein FecR C-terminal" evidence="3">
    <location>
        <begin position="351"/>
        <end position="418"/>
    </location>
</feature>
<dbReference type="InterPro" id="IPR032508">
    <property type="entry name" value="FecR_C"/>
</dbReference>
<keyword evidence="5" id="KW-1185">Reference proteome</keyword>
<comment type="caution">
    <text evidence="4">The sequence shown here is derived from an EMBL/GenBank/DDBJ whole genome shotgun (WGS) entry which is preliminary data.</text>
</comment>
<evidence type="ECO:0000259" key="3">
    <source>
        <dbReference type="Pfam" id="PF16344"/>
    </source>
</evidence>
<feature type="domain" description="FecR protein" evidence="2">
    <location>
        <begin position="218"/>
        <end position="304"/>
    </location>
</feature>
<name>A0A562SX80_9BACT</name>
<dbReference type="Pfam" id="PF16344">
    <property type="entry name" value="FecR_C"/>
    <property type="match status" value="1"/>
</dbReference>
<evidence type="ECO:0000256" key="1">
    <source>
        <dbReference type="SAM" id="Phobius"/>
    </source>
</evidence>
<reference evidence="4 5" key="1">
    <citation type="journal article" date="2015" name="Stand. Genomic Sci.">
        <title>Genomic Encyclopedia of Bacterial and Archaeal Type Strains, Phase III: the genomes of soil and plant-associated and newly described type strains.</title>
        <authorList>
            <person name="Whitman W.B."/>
            <person name="Woyke T."/>
            <person name="Klenk H.P."/>
            <person name="Zhou Y."/>
            <person name="Lilburn T.G."/>
            <person name="Beck B.J."/>
            <person name="De Vos P."/>
            <person name="Vandamme P."/>
            <person name="Eisen J.A."/>
            <person name="Garrity G."/>
            <person name="Hugenholtz P."/>
            <person name="Kyrpides N.C."/>
        </authorList>
    </citation>
    <scope>NUCLEOTIDE SEQUENCE [LARGE SCALE GENOMIC DNA]</scope>
    <source>
        <strain evidence="4 5">CGMCC 1.7271</strain>
    </source>
</reference>
<sequence>MQDRLFYISELIGKELNGTITVEEAAVLNEWINSSVANKTLFDQLHNDAFVKQQLEKFDRYDLEKNRAYLMEKLEERVNGESVDWRSGPMVNSTPSTIAQGTKNIQLWKRIAVAASVVGLVFIGYWLMKGKTTDDGPKTIIVQTNDVKAPDKNRAQITLADGTTVYLDSAENGQLANLNGVVVKKTDEGRIEYNGQLTTGNEQMVYNTLMNPRGSKVIDITLADGSRVWLNAGSSVTYPVAFVGLERKVNITGEAYFEVAHNSAKPFIVAKGDLNVTVLGTHFNVNAYDDDREIKVTLLEGKVKTSIGPSTGSGGEWAMLNPGEQAQIRKNISIVKGVNVEAVMAWKNGMFSFDNADLRTVMNQIARWYDVEIVYEGSLPNEEFNGGTSRQENVSALLKVLEATGKIKFRLEGKKVFVRK</sequence>
<dbReference type="EMBL" id="VLLE01000002">
    <property type="protein sequence ID" value="TWI85852.1"/>
    <property type="molecule type" value="Genomic_DNA"/>
</dbReference>
<dbReference type="Gene3D" id="3.55.50.30">
    <property type="match status" value="1"/>
</dbReference>
<feature type="transmembrane region" description="Helical" evidence="1">
    <location>
        <begin position="111"/>
        <end position="128"/>
    </location>
</feature>
<dbReference type="Gene3D" id="2.60.120.1440">
    <property type="match status" value="1"/>
</dbReference>
<evidence type="ECO:0000313" key="5">
    <source>
        <dbReference type="Proteomes" id="UP000316167"/>
    </source>
</evidence>
<keyword evidence="1" id="KW-0472">Membrane</keyword>
<dbReference type="OrthoDB" id="1099963at2"/>
<dbReference type="Pfam" id="PF04773">
    <property type="entry name" value="FecR"/>
    <property type="match status" value="1"/>
</dbReference>
<protein>
    <submittedName>
        <fullName evidence="4">FecR family protein</fullName>
    </submittedName>
</protein>
<proteinExistence type="predicted"/>
<dbReference type="PANTHER" id="PTHR30273">
    <property type="entry name" value="PERIPLASMIC SIGNAL SENSOR AND SIGMA FACTOR ACTIVATOR FECR-RELATED"/>
    <property type="match status" value="1"/>
</dbReference>
<evidence type="ECO:0000313" key="4">
    <source>
        <dbReference type="EMBL" id="TWI85852.1"/>
    </source>
</evidence>
<keyword evidence="1" id="KW-0812">Transmembrane</keyword>
<dbReference type="InterPro" id="IPR012373">
    <property type="entry name" value="Ferrdict_sens_TM"/>
</dbReference>
<evidence type="ECO:0000259" key="2">
    <source>
        <dbReference type="Pfam" id="PF04773"/>
    </source>
</evidence>
<dbReference type="Proteomes" id="UP000316167">
    <property type="component" value="Unassembled WGS sequence"/>
</dbReference>
<dbReference type="PANTHER" id="PTHR30273:SF2">
    <property type="entry name" value="PROTEIN FECR"/>
    <property type="match status" value="1"/>
</dbReference>
<dbReference type="AlphaFoldDB" id="A0A562SX80"/>
<gene>
    <name evidence="4" type="ORF">IQ13_1021</name>
</gene>
<accession>A0A562SX80</accession>
<dbReference type="RefSeq" id="WP_144884946.1">
    <property type="nucleotide sequence ID" value="NZ_VLLE01000002.1"/>
</dbReference>
<keyword evidence="1" id="KW-1133">Transmembrane helix</keyword>
<dbReference type="InterPro" id="IPR006860">
    <property type="entry name" value="FecR"/>
</dbReference>